<dbReference type="InterPro" id="IPR010046">
    <property type="entry name" value="Mopterin_OxRdtse_a_bac"/>
</dbReference>
<protein>
    <submittedName>
        <fullName evidence="7">Molybdopterin-dependent oxidoreductase alpha subunit</fullName>
    </submittedName>
</protein>
<dbReference type="AlphaFoldDB" id="A0A3N1NTZ9"/>
<dbReference type="Gene3D" id="3.40.228.10">
    <property type="entry name" value="Dimethylsulfoxide Reductase, domain 2"/>
    <property type="match status" value="1"/>
</dbReference>
<evidence type="ECO:0000256" key="1">
    <source>
        <dbReference type="ARBA" id="ARBA00022723"/>
    </source>
</evidence>
<dbReference type="InterPro" id="IPR006656">
    <property type="entry name" value="Mopterin_OxRdtase"/>
</dbReference>
<dbReference type="InterPro" id="IPR050123">
    <property type="entry name" value="Prok_molybdopt-oxidoreductase"/>
</dbReference>
<evidence type="ECO:0000256" key="4">
    <source>
        <dbReference type="SAM" id="MobiDB-lite"/>
    </source>
</evidence>
<dbReference type="PIRSF" id="PIRSF000144">
    <property type="entry name" value="CbbBc"/>
    <property type="match status" value="1"/>
</dbReference>
<feature type="domain" description="Molybdopterin oxidoreductase" evidence="5">
    <location>
        <begin position="113"/>
        <end position="475"/>
    </location>
</feature>
<dbReference type="GO" id="GO:0030151">
    <property type="term" value="F:molybdenum ion binding"/>
    <property type="evidence" value="ECO:0007669"/>
    <property type="project" value="InterPro"/>
</dbReference>
<dbReference type="GO" id="GO:0051539">
    <property type="term" value="F:4 iron, 4 sulfur cluster binding"/>
    <property type="evidence" value="ECO:0007669"/>
    <property type="project" value="InterPro"/>
</dbReference>
<dbReference type="EMBL" id="RJUK01000003">
    <property type="protein sequence ID" value="ROQ17980.1"/>
    <property type="molecule type" value="Genomic_DNA"/>
</dbReference>
<dbReference type="GO" id="GO:1990204">
    <property type="term" value="C:oxidoreductase complex"/>
    <property type="evidence" value="ECO:0007669"/>
    <property type="project" value="UniProtKB-ARBA"/>
</dbReference>
<sequence>MSERASETSADPITIVGGGPKKVLYTLRTLSRIGLLNSTKALKARNTCKACGLGMGGQHGGMTNELDEFPSVCNKSIQAQSSDIQPPIPNELFEHTLDDFKELSAHELEHLGRLNTPLYKPAGSNRYQPMDWDQALTLAAERFAATEPNRSFFYSSGRSSNEAGFVLQLLARLYGTNNVNNCSYYCHQATGVGLGNVIGTGTATISLEDMGGADLIFVIGANPASNHPRFVHQLQHCRERGGQVIVINPAREPGLVRFAVPKSARSMLSGGTWIASRYVQPNIGSDLALLKAVGKALLEQHALDTTFIEAHTEGFDAYRTDLEQTDWASLTSACGLDQSDIEALAADYARAEHAVFAWGMGITHHRNGVDNVEAIANLALLRGMLGKPSAGLLPLRGHSNVQGIGTIGVKPVLSEDVLAALESHFDLELPRTQGLDTLACLRAANAGEMDAALLMGGNLYAATPDATFARRALDRVGFKLYLTTTLNQGHIHGMERSEALILPVTARDEEPQSTTQESMFNYVRLSDGGIRRLTNVRSEVAILAELGKRLLPAGPFDFGALREHDRVRSAIAATVPGMEALADIGTSHQEFTIGGRLLTSPTFNTPNGKARFQVHSLPVAREPDFPFTLASIRSEGQFNSIIYEESDSYRGTEHRWCVLVGPEDRERLSLKAGDKATLRSAHGVMENLTVYPFNLPTGSLLAYYPEANILIGTEQDPRSQTPAFKSVPVQLETGT</sequence>
<dbReference type="GO" id="GO:0008863">
    <property type="term" value="F:formate dehydrogenase (NAD+) activity"/>
    <property type="evidence" value="ECO:0007669"/>
    <property type="project" value="InterPro"/>
</dbReference>
<evidence type="ECO:0000256" key="3">
    <source>
        <dbReference type="ARBA" id="ARBA00023014"/>
    </source>
</evidence>
<evidence type="ECO:0000259" key="6">
    <source>
        <dbReference type="Pfam" id="PF01568"/>
    </source>
</evidence>
<evidence type="ECO:0000313" key="7">
    <source>
        <dbReference type="EMBL" id="ROQ17980.1"/>
    </source>
</evidence>
<proteinExistence type="predicted"/>
<dbReference type="PANTHER" id="PTHR43105">
    <property type="entry name" value="RESPIRATORY NITRATE REDUCTASE"/>
    <property type="match status" value="1"/>
</dbReference>
<keyword evidence="3" id="KW-0411">Iron-sulfur</keyword>
<dbReference type="InterPro" id="IPR006657">
    <property type="entry name" value="MoPterin_dinucl-bd_dom"/>
</dbReference>
<feature type="domain" description="Molybdopterin dinucleotide-binding" evidence="6">
    <location>
        <begin position="627"/>
        <end position="728"/>
    </location>
</feature>
<evidence type="ECO:0000259" key="5">
    <source>
        <dbReference type="Pfam" id="PF00384"/>
    </source>
</evidence>
<dbReference type="NCBIfam" id="TIGR01701">
    <property type="entry name" value="Fdhalpha-like"/>
    <property type="match status" value="1"/>
</dbReference>
<gene>
    <name evidence="7" type="ORF">EDC38_2952</name>
</gene>
<comment type="caution">
    <text evidence="7">The sequence shown here is derived from an EMBL/GenBank/DDBJ whole genome shotgun (WGS) entry which is preliminary data.</text>
</comment>
<dbReference type="GO" id="GO:0045333">
    <property type="term" value="P:cellular respiration"/>
    <property type="evidence" value="ECO:0007669"/>
    <property type="project" value="UniProtKB-ARBA"/>
</dbReference>
<keyword evidence="8" id="KW-1185">Reference proteome</keyword>
<reference evidence="7 8" key="1">
    <citation type="submission" date="2018-11" db="EMBL/GenBank/DDBJ databases">
        <title>Genomic Encyclopedia of Type Strains, Phase IV (KMG-IV): sequencing the most valuable type-strain genomes for metagenomic binning, comparative biology and taxonomic classification.</title>
        <authorList>
            <person name="Goeker M."/>
        </authorList>
    </citation>
    <scope>NUCLEOTIDE SEQUENCE [LARGE SCALE GENOMIC DNA]</scope>
    <source>
        <strain evidence="7 8">DSM 16974</strain>
    </source>
</reference>
<dbReference type="Pfam" id="PF01568">
    <property type="entry name" value="Molydop_binding"/>
    <property type="match status" value="1"/>
</dbReference>
<dbReference type="OrthoDB" id="5287431at2"/>
<dbReference type="PANTHER" id="PTHR43105:SF4">
    <property type="entry name" value="PROTEIN YDEP"/>
    <property type="match status" value="1"/>
</dbReference>
<dbReference type="Gene3D" id="3.40.50.740">
    <property type="match status" value="1"/>
</dbReference>
<evidence type="ECO:0000256" key="2">
    <source>
        <dbReference type="ARBA" id="ARBA00023004"/>
    </source>
</evidence>
<dbReference type="SUPFAM" id="SSF53706">
    <property type="entry name" value="Formate dehydrogenase/DMSO reductase, domains 1-3"/>
    <property type="match status" value="1"/>
</dbReference>
<dbReference type="RefSeq" id="WP_123639320.1">
    <property type="nucleotide sequence ID" value="NZ_RJUK01000003.1"/>
</dbReference>
<keyword evidence="2" id="KW-0408">Iron</keyword>
<dbReference type="GO" id="GO:0016020">
    <property type="term" value="C:membrane"/>
    <property type="evidence" value="ECO:0007669"/>
    <property type="project" value="TreeGrafter"/>
</dbReference>
<organism evidence="7 8">
    <name type="scientific">Marinimicrobium koreense</name>
    <dbReference type="NCBI Taxonomy" id="306545"/>
    <lineage>
        <taxon>Bacteria</taxon>
        <taxon>Pseudomonadati</taxon>
        <taxon>Pseudomonadota</taxon>
        <taxon>Gammaproteobacteria</taxon>
        <taxon>Cellvibrionales</taxon>
        <taxon>Cellvibrionaceae</taxon>
        <taxon>Marinimicrobium</taxon>
    </lineage>
</organism>
<dbReference type="GO" id="GO:0043546">
    <property type="term" value="F:molybdopterin cofactor binding"/>
    <property type="evidence" value="ECO:0007669"/>
    <property type="project" value="InterPro"/>
</dbReference>
<dbReference type="SUPFAM" id="SSF50692">
    <property type="entry name" value="ADC-like"/>
    <property type="match status" value="1"/>
</dbReference>
<dbReference type="Gene3D" id="2.40.40.20">
    <property type="match status" value="1"/>
</dbReference>
<dbReference type="InterPro" id="IPR009010">
    <property type="entry name" value="Asp_de-COase-like_dom_sf"/>
</dbReference>
<keyword evidence="1" id="KW-0479">Metal-binding</keyword>
<evidence type="ECO:0000313" key="8">
    <source>
        <dbReference type="Proteomes" id="UP000273643"/>
    </source>
</evidence>
<feature type="region of interest" description="Disordered" evidence="4">
    <location>
        <begin position="715"/>
        <end position="735"/>
    </location>
</feature>
<dbReference type="Proteomes" id="UP000273643">
    <property type="component" value="Unassembled WGS sequence"/>
</dbReference>
<accession>A0A3N1NTZ9</accession>
<name>A0A3N1NTZ9_9GAMM</name>
<dbReference type="Pfam" id="PF00384">
    <property type="entry name" value="Molybdopterin"/>
    <property type="match status" value="1"/>
</dbReference>